<dbReference type="Proteomes" id="UP000033774">
    <property type="component" value="Unassembled WGS sequence"/>
</dbReference>
<dbReference type="AlphaFoldDB" id="A0A0F3ISM8"/>
<feature type="chain" id="PRO_5002462562" description="DUF2059 domain-containing protein" evidence="1">
    <location>
        <begin position="28"/>
        <end position="200"/>
    </location>
</feature>
<evidence type="ECO:0000256" key="1">
    <source>
        <dbReference type="SAM" id="SignalP"/>
    </source>
</evidence>
<organism evidence="2 3">
    <name type="scientific">Elstera litoralis</name>
    <dbReference type="NCBI Taxonomy" id="552518"/>
    <lineage>
        <taxon>Bacteria</taxon>
        <taxon>Pseudomonadati</taxon>
        <taxon>Pseudomonadota</taxon>
        <taxon>Alphaproteobacteria</taxon>
        <taxon>Rhodospirillales</taxon>
        <taxon>Rhodospirillaceae</taxon>
        <taxon>Elstera</taxon>
    </lineage>
</organism>
<gene>
    <name evidence="2" type="ORF">VZ95_09730</name>
</gene>
<keyword evidence="1" id="KW-0732">Signal</keyword>
<evidence type="ECO:0000313" key="2">
    <source>
        <dbReference type="EMBL" id="KJV09716.1"/>
    </source>
</evidence>
<feature type="signal peptide" evidence="1">
    <location>
        <begin position="1"/>
        <end position="27"/>
    </location>
</feature>
<name>A0A0F3ISM8_9PROT</name>
<evidence type="ECO:0000313" key="3">
    <source>
        <dbReference type="Proteomes" id="UP000033774"/>
    </source>
</evidence>
<protein>
    <recommendedName>
        <fullName evidence="4">DUF2059 domain-containing protein</fullName>
    </recommendedName>
</protein>
<accession>A0A0F3ISM8</accession>
<keyword evidence="3" id="KW-1185">Reference proteome</keyword>
<dbReference type="EMBL" id="LAJY01000227">
    <property type="protein sequence ID" value="KJV09716.1"/>
    <property type="molecule type" value="Genomic_DNA"/>
</dbReference>
<dbReference type="PROSITE" id="PS51257">
    <property type="entry name" value="PROKAR_LIPOPROTEIN"/>
    <property type="match status" value="1"/>
</dbReference>
<proteinExistence type="predicted"/>
<reference evidence="2 3" key="1">
    <citation type="submission" date="2015-03" db="EMBL/GenBank/DDBJ databases">
        <title>Draft genome sequence of Elstera litoralis.</title>
        <authorList>
            <person name="Rahalkar M.C."/>
            <person name="Dhakephalkar P.K."/>
            <person name="Pore S.D."/>
            <person name="Arora P."/>
            <person name="Kapse N.G."/>
            <person name="Pandit P.S."/>
        </authorList>
    </citation>
    <scope>NUCLEOTIDE SEQUENCE [LARGE SCALE GENOMIC DNA]</scope>
    <source>
        <strain evidence="2 3">Dia-1</strain>
    </source>
</reference>
<dbReference type="RefSeq" id="WP_156995213.1">
    <property type="nucleotide sequence ID" value="NZ_LAJY01000227.1"/>
</dbReference>
<sequence>MRGALCMAILLALAACAPARQSPPVAAVPLVNDPAGRPQRMAYALTFIEAMKSDDEIRRDIARGFKDAVRTALPRESKIGLQEFAALAEQYLLPEQLKHLPEIKEGYATGYADTLTTAELKQLALCAKSPAVKRAWYEEPLSQQDQAELIALGFPALRKRMAETAPTAQRLSQAQGEALNNRLVDDFLAKIAQQLQGQPT</sequence>
<evidence type="ECO:0008006" key="4">
    <source>
        <dbReference type="Google" id="ProtNLM"/>
    </source>
</evidence>
<comment type="caution">
    <text evidence="2">The sequence shown here is derived from an EMBL/GenBank/DDBJ whole genome shotgun (WGS) entry which is preliminary data.</text>
</comment>